<dbReference type="InterPro" id="IPR036165">
    <property type="entry name" value="YefM-like_sf"/>
</dbReference>
<dbReference type="Proteomes" id="UP001500751">
    <property type="component" value="Unassembled WGS sequence"/>
</dbReference>
<evidence type="ECO:0000313" key="2">
    <source>
        <dbReference type="EMBL" id="GAA2035873.1"/>
    </source>
</evidence>
<gene>
    <name evidence="2" type="ORF">GCM10009839_40860</name>
</gene>
<dbReference type="Gene3D" id="3.40.1620.10">
    <property type="entry name" value="YefM-like domain"/>
    <property type="match status" value="1"/>
</dbReference>
<evidence type="ECO:0000313" key="3">
    <source>
        <dbReference type="Proteomes" id="UP001500751"/>
    </source>
</evidence>
<sequence length="108" mass="12387">MTRSLVSSRAPPDPLERLYNRLERSCKTVVQIPRVSIPVPSRTRAYGRAMEATYSLDDARALFPDLVEEARVTRRPVYVTDDDEPVVAIVGVQWLEECERIMAERRTP</sequence>
<evidence type="ECO:0000256" key="1">
    <source>
        <dbReference type="ARBA" id="ARBA00009981"/>
    </source>
</evidence>
<reference evidence="2 3" key="1">
    <citation type="journal article" date="2019" name="Int. J. Syst. Evol. Microbiol.">
        <title>The Global Catalogue of Microorganisms (GCM) 10K type strain sequencing project: providing services to taxonomists for standard genome sequencing and annotation.</title>
        <authorList>
            <consortium name="The Broad Institute Genomics Platform"/>
            <consortium name="The Broad Institute Genome Sequencing Center for Infectious Disease"/>
            <person name="Wu L."/>
            <person name="Ma J."/>
        </authorList>
    </citation>
    <scope>NUCLEOTIDE SEQUENCE [LARGE SCALE GENOMIC DNA]</scope>
    <source>
        <strain evidence="2 3">JCM 16014</strain>
    </source>
</reference>
<proteinExistence type="inferred from homology"/>
<evidence type="ECO:0008006" key="4">
    <source>
        <dbReference type="Google" id="ProtNLM"/>
    </source>
</evidence>
<dbReference type="SUPFAM" id="SSF143120">
    <property type="entry name" value="YefM-like"/>
    <property type="match status" value="1"/>
</dbReference>
<protein>
    <recommendedName>
        <fullName evidence="4">Antitoxin</fullName>
    </recommendedName>
</protein>
<dbReference type="EMBL" id="BAAAQN010000022">
    <property type="protein sequence ID" value="GAA2035873.1"/>
    <property type="molecule type" value="Genomic_DNA"/>
</dbReference>
<organism evidence="2 3">
    <name type="scientific">Catenulispora yoronensis</name>
    <dbReference type="NCBI Taxonomy" id="450799"/>
    <lineage>
        <taxon>Bacteria</taxon>
        <taxon>Bacillati</taxon>
        <taxon>Actinomycetota</taxon>
        <taxon>Actinomycetes</taxon>
        <taxon>Catenulisporales</taxon>
        <taxon>Catenulisporaceae</taxon>
        <taxon>Catenulispora</taxon>
    </lineage>
</organism>
<name>A0ABN2UEG5_9ACTN</name>
<comment type="similarity">
    <text evidence="1">Belongs to the phD/YefM antitoxin family.</text>
</comment>
<comment type="caution">
    <text evidence="2">The sequence shown here is derived from an EMBL/GenBank/DDBJ whole genome shotgun (WGS) entry which is preliminary data.</text>
</comment>
<keyword evidence="3" id="KW-1185">Reference proteome</keyword>
<accession>A0ABN2UEG5</accession>